<keyword evidence="10" id="KW-0804">Transcription</keyword>
<feature type="region of interest" description="Disordered" evidence="17">
    <location>
        <begin position="266"/>
        <end position="320"/>
    </location>
</feature>
<evidence type="ECO:0000256" key="1">
    <source>
        <dbReference type="ARBA" id="ARBA00004156"/>
    </source>
</evidence>
<evidence type="ECO:0000256" key="10">
    <source>
        <dbReference type="ARBA" id="ARBA00023163"/>
    </source>
</evidence>
<keyword evidence="20" id="KW-1185">Reference proteome</keyword>
<dbReference type="EMBL" id="JAQQBS010001423">
    <property type="protein sequence ID" value="KAK0160576.1"/>
    <property type="molecule type" value="Genomic_DNA"/>
</dbReference>
<evidence type="ECO:0000256" key="11">
    <source>
        <dbReference type="ARBA" id="ARBA00023228"/>
    </source>
</evidence>
<evidence type="ECO:0000256" key="13">
    <source>
        <dbReference type="ARBA" id="ARBA00035628"/>
    </source>
</evidence>
<dbReference type="PANTHER" id="PTHR14971:SF2">
    <property type="entry name" value="VESICULAR, OVEREXPRESSED IN CANCER, PROSURVIVAL PROTEIN 1"/>
    <property type="match status" value="1"/>
</dbReference>
<evidence type="ECO:0000256" key="3">
    <source>
        <dbReference type="ARBA" id="ARBA00006655"/>
    </source>
</evidence>
<name>A0AA39F0Z0_9HYME</name>
<feature type="compositionally biased region" description="Polar residues" evidence="17">
    <location>
        <begin position="351"/>
        <end position="360"/>
    </location>
</feature>
<keyword evidence="7 18" id="KW-1133">Transmembrane helix</keyword>
<evidence type="ECO:0000256" key="2">
    <source>
        <dbReference type="ARBA" id="ARBA00004656"/>
    </source>
</evidence>
<dbReference type="GO" id="GO:0031902">
    <property type="term" value="C:late endosome membrane"/>
    <property type="evidence" value="ECO:0007669"/>
    <property type="project" value="UniProtKB-SubCell"/>
</dbReference>
<evidence type="ECO:0000256" key="15">
    <source>
        <dbReference type="ARBA" id="ARBA00035715"/>
    </source>
</evidence>
<dbReference type="Proteomes" id="UP001168990">
    <property type="component" value="Unassembled WGS sequence"/>
</dbReference>
<keyword evidence="4 18" id="KW-0812">Transmembrane</keyword>
<proteinExistence type="inferred from homology"/>
<comment type="similarity">
    <text evidence="3">Belongs to the VOPP1/ECOP family.</text>
</comment>
<evidence type="ECO:0000313" key="20">
    <source>
        <dbReference type="Proteomes" id="UP001168990"/>
    </source>
</evidence>
<dbReference type="AlphaFoldDB" id="A0AA39F0Z0"/>
<accession>A0AA39F0Z0</accession>
<reference evidence="19" key="1">
    <citation type="journal article" date="2023" name="bioRxiv">
        <title>Scaffold-level genome assemblies of two parasitoid biocontrol wasps reveal the parthenogenesis mechanism and an associated novel virus.</title>
        <authorList>
            <person name="Inwood S."/>
            <person name="Skelly J."/>
            <person name="Guhlin J."/>
            <person name="Harrop T."/>
            <person name="Goldson S."/>
            <person name="Dearden P."/>
        </authorList>
    </citation>
    <scope>NUCLEOTIDE SEQUENCE</scope>
    <source>
        <strain evidence="19">Irish</strain>
        <tissue evidence="19">Whole body</tissue>
    </source>
</reference>
<dbReference type="InterPro" id="IPR026229">
    <property type="entry name" value="VOPP1"/>
</dbReference>
<evidence type="ECO:0000256" key="5">
    <source>
        <dbReference type="ARBA" id="ARBA00022729"/>
    </source>
</evidence>
<keyword evidence="8" id="KW-0805">Transcription regulation</keyword>
<evidence type="ECO:0000256" key="6">
    <source>
        <dbReference type="ARBA" id="ARBA00022753"/>
    </source>
</evidence>
<feature type="transmembrane region" description="Helical" evidence="18">
    <location>
        <begin position="68"/>
        <end position="89"/>
    </location>
</feature>
<evidence type="ECO:0000256" key="17">
    <source>
        <dbReference type="SAM" id="MobiDB-lite"/>
    </source>
</evidence>
<organism evidence="19 20">
    <name type="scientific">Microctonus aethiopoides</name>
    <dbReference type="NCBI Taxonomy" id="144406"/>
    <lineage>
        <taxon>Eukaryota</taxon>
        <taxon>Metazoa</taxon>
        <taxon>Ecdysozoa</taxon>
        <taxon>Arthropoda</taxon>
        <taxon>Hexapoda</taxon>
        <taxon>Insecta</taxon>
        <taxon>Pterygota</taxon>
        <taxon>Neoptera</taxon>
        <taxon>Endopterygota</taxon>
        <taxon>Hymenoptera</taxon>
        <taxon>Apocrita</taxon>
        <taxon>Ichneumonoidea</taxon>
        <taxon>Braconidae</taxon>
        <taxon>Euphorinae</taxon>
        <taxon>Microctonus</taxon>
    </lineage>
</organism>
<evidence type="ECO:0000256" key="16">
    <source>
        <dbReference type="ARBA" id="ARBA00046288"/>
    </source>
</evidence>
<comment type="subcellular location">
    <subcellularLocation>
        <location evidence="1">Cytoplasmic vesicle membrane</location>
    </subcellularLocation>
    <subcellularLocation>
        <location evidence="16">Endomembrane system</location>
        <topology evidence="16">Single-pass type I membrane protein</topology>
    </subcellularLocation>
    <subcellularLocation>
        <location evidence="13">Late endosome membrane</location>
        <topology evidence="13">Single-pass membrane protein</topology>
    </subcellularLocation>
    <subcellularLocation>
        <location evidence="2">Lysosome membrane</location>
    </subcellularLocation>
</comment>
<keyword evidence="12" id="KW-0968">Cytoplasmic vesicle</keyword>
<evidence type="ECO:0000256" key="12">
    <source>
        <dbReference type="ARBA" id="ARBA00023329"/>
    </source>
</evidence>
<protein>
    <recommendedName>
        <fullName evidence="14">WW domain binding protein VOPP1</fullName>
    </recommendedName>
    <alternativeName>
        <fullName evidence="15">Vesicular, overexpressed in cancer, prosurvival protein 1</fullName>
    </alternativeName>
</protein>
<keyword evidence="5" id="KW-0732">Signal</keyword>
<gene>
    <name evidence="19" type="ORF">PV328_007974</name>
</gene>
<evidence type="ECO:0000256" key="7">
    <source>
        <dbReference type="ARBA" id="ARBA00022989"/>
    </source>
</evidence>
<keyword evidence="9 18" id="KW-0472">Membrane</keyword>
<comment type="caution">
    <text evidence="19">The sequence shown here is derived from an EMBL/GenBank/DDBJ whole genome shotgun (WGS) entry which is preliminary data.</text>
</comment>
<dbReference type="GO" id="GO:0005765">
    <property type="term" value="C:lysosomal membrane"/>
    <property type="evidence" value="ECO:0007669"/>
    <property type="project" value="UniProtKB-SubCell"/>
</dbReference>
<evidence type="ECO:0000256" key="9">
    <source>
        <dbReference type="ARBA" id="ARBA00023136"/>
    </source>
</evidence>
<evidence type="ECO:0000256" key="14">
    <source>
        <dbReference type="ARBA" id="ARBA00035708"/>
    </source>
</evidence>
<evidence type="ECO:0000313" key="19">
    <source>
        <dbReference type="EMBL" id="KAK0160576.1"/>
    </source>
</evidence>
<keyword evidence="11" id="KW-0458">Lysosome</keyword>
<evidence type="ECO:0000256" key="4">
    <source>
        <dbReference type="ARBA" id="ARBA00022692"/>
    </source>
</evidence>
<keyword evidence="6" id="KW-0967">Endosome</keyword>
<evidence type="ECO:0000256" key="18">
    <source>
        <dbReference type="SAM" id="Phobius"/>
    </source>
</evidence>
<feature type="region of interest" description="Disordered" evidence="17">
    <location>
        <begin position="333"/>
        <end position="375"/>
    </location>
</feature>
<reference evidence="19" key="2">
    <citation type="submission" date="2023-03" db="EMBL/GenBank/DDBJ databases">
        <authorList>
            <person name="Inwood S.N."/>
            <person name="Skelly J.G."/>
            <person name="Guhlin J."/>
            <person name="Harrop T.W.R."/>
            <person name="Goldson S.G."/>
            <person name="Dearden P.K."/>
        </authorList>
    </citation>
    <scope>NUCLEOTIDE SEQUENCE</scope>
    <source>
        <strain evidence="19">Irish</strain>
        <tissue evidence="19">Whole body</tissue>
    </source>
</reference>
<feature type="region of interest" description="Disordered" evidence="17">
    <location>
        <begin position="96"/>
        <end position="115"/>
    </location>
</feature>
<evidence type="ECO:0000256" key="8">
    <source>
        <dbReference type="ARBA" id="ARBA00023015"/>
    </source>
</evidence>
<feature type="compositionally biased region" description="Low complexity" evidence="17">
    <location>
        <begin position="271"/>
        <end position="316"/>
    </location>
</feature>
<feature type="compositionally biased region" description="Low complexity" evidence="17">
    <location>
        <begin position="97"/>
        <end position="115"/>
    </location>
</feature>
<dbReference type="PANTHER" id="PTHR14971">
    <property type="entry name" value="VESICULAR, OVEREXPRESSED IN CANCER, PROSURVIVAL PROTEIN 1"/>
    <property type="match status" value="1"/>
</dbReference>
<sequence>MVQAIHISQPIAPTLLTFFFSQVSAKFCNGGHVCSPPKECCSLGCCYMYSQPTTPVAEMFAILIWTYWYLWAAILAGLTLAAVCGCWLWQRRRLGSSDDSSTSERASSSSCYPPPHYSRCSSFVQTLPPPYNEVTSKPDLYPLVIGFDEGMGKGTSGFVMRYFRTLSHASTLDSLSSSFMCNVVNEANTIIPPPYSCNNSIDELSTMGCDGPEIVADGSVVSLANNRTTSDISSLAAQSPCSPPRATSPTLEFRELLDKIKQLPHSDHNRTISSNNTTNNININNINNNNNNNSSSDGFNSLNINSPLSLRPSSPNVECPNARMRRARGKMYMPLGLPNSRNKTKRWLSRSAPTTPSGNIPMTMLPGQSIRPSDADSYNQQVIPLLAEHHEETIDNNSIVGDNINSSSSRHIVPMLFEHEEESQQL</sequence>